<feature type="compositionally biased region" description="Low complexity" evidence="2">
    <location>
        <begin position="33"/>
        <end position="61"/>
    </location>
</feature>
<feature type="region of interest" description="Disordered" evidence="2">
    <location>
        <begin position="186"/>
        <end position="249"/>
    </location>
</feature>
<evidence type="ECO:0000313" key="5">
    <source>
        <dbReference type="Proteomes" id="UP000267821"/>
    </source>
</evidence>
<evidence type="ECO:0000256" key="2">
    <source>
        <dbReference type="SAM" id="MobiDB-lite"/>
    </source>
</evidence>
<evidence type="ECO:0000313" key="4">
    <source>
        <dbReference type="EMBL" id="RPB22344.1"/>
    </source>
</evidence>
<feature type="compositionally biased region" description="Pro residues" evidence="2">
    <location>
        <begin position="62"/>
        <end position="83"/>
    </location>
</feature>
<keyword evidence="3" id="KW-0812">Transmembrane</keyword>
<dbReference type="EMBL" id="ML121552">
    <property type="protein sequence ID" value="RPB22344.1"/>
    <property type="molecule type" value="Genomic_DNA"/>
</dbReference>
<dbReference type="OrthoDB" id="5425943at2759"/>
<evidence type="ECO:0000256" key="3">
    <source>
        <dbReference type="SAM" id="Phobius"/>
    </source>
</evidence>
<keyword evidence="5" id="KW-1185">Reference proteome</keyword>
<protein>
    <recommendedName>
        <fullName evidence="6">Mid2 domain-containing protein</fullName>
    </recommendedName>
</protein>
<reference evidence="4 5" key="1">
    <citation type="journal article" date="2018" name="Nat. Ecol. Evol.">
        <title>Pezizomycetes genomes reveal the molecular basis of ectomycorrhizal truffle lifestyle.</title>
        <authorList>
            <person name="Murat C."/>
            <person name="Payen T."/>
            <person name="Noel B."/>
            <person name="Kuo A."/>
            <person name="Morin E."/>
            <person name="Chen J."/>
            <person name="Kohler A."/>
            <person name="Krizsan K."/>
            <person name="Balestrini R."/>
            <person name="Da Silva C."/>
            <person name="Montanini B."/>
            <person name="Hainaut M."/>
            <person name="Levati E."/>
            <person name="Barry K.W."/>
            <person name="Belfiori B."/>
            <person name="Cichocki N."/>
            <person name="Clum A."/>
            <person name="Dockter R.B."/>
            <person name="Fauchery L."/>
            <person name="Guy J."/>
            <person name="Iotti M."/>
            <person name="Le Tacon F."/>
            <person name="Lindquist E.A."/>
            <person name="Lipzen A."/>
            <person name="Malagnac F."/>
            <person name="Mello A."/>
            <person name="Molinier V."/>
            <person name="Miyauchi S."/>
            <person name="Poulain J."/>
            <person name="Riccioni C."/>
            <person name="Rubini A."/>
            <person name="Sitrit Y."/>
            <person name="Splivallo R."/>
            <person name="Traeger S."/>
            <person name="Wang M."/>
            <person name="Zifcakova L."/>
            <person name="Wipf D."/>
            <person name="Zambonelli A."/>
            <person name="Paolocci F."/>
            <person name="Nowrousian M."/>
            <person name="Ottonello S."/>
            <person name="Baldrian P."/>
            <person name="Spatafora J.W."/>
            <person name="Henrissat B."/>
            <person name="Nagy L.G."/>
            <person name="Aury J.M."/>
            <person name="Wincker P."/>
            <person name="Grigoriev I.V."/>
            <person name="Bonfante P."/>
            <person name="Martin F.M."/>
        </authorList>
    </citation>
    <scope>NUCLEOTIDE SEQUENCE [LARGE SCALE GENOMIC DNA]</scope>
    <source>
        <strain evidence="4 5">ATCC MYA-4762</strain>
    </source>
</reference>
<organism evidence="4 5">
    <name type="scientific">Terfezia boudieri ATCC MYA-4762</name>
    <dbReference type="NCBI Taxonomy" id="1051890"/>
    <lineage>
        <taxon>Eukaryota</taxon>
        <taxon>Fungi</taxon>
        <taxon>Dikarya</taxon>
        <taxon>Ascomycota</taxon>
        <taxon>Pezizomycotina</taxon>
        <taxon>Pezizomycetes</taxon>
        <taxon>Pezizales</taxon>
        <taxon>Pezizaceae</taxon>
        <taxon>Terfezia</taxon>
    </lineage>
</organism>
<gene>
    <name evidence="4" type="ORF">L211DRAFT_885283</name>
</gene>
<proteinExistence type="predicted"/>
<evidence type="ECO:0000256" key="1">
    <source>
        <dbReference type="SAM" id="Coils"/>
    </source>
</evidence>
<evidence type="ECO:0008006" key="6">
    <source>
        <dbReference type="Google" id="ProtNLM"/>
    </source>
</evidence>
<dbReference type="InParanoid" id="A0A3N4LHG7"/>
<keyword evidence="3" id="KW-1133">Transmembrane helix</keyword>
<feature type="compositionally biased region" description="Basic residues" evidence="2">
    <location>
        <begin position="188"/>
        <end position="203"/>
    </location>
</feature>
<feature type="region of interest" description="Disordered" evidence="2">
    <location>
        <begin position="33"/>
        <end position="117"/>
    </location>
</feature>
<name>A0A3N4LHG7_9PEZI</name>
<keyword evidence="3" id="KW-0472">Membrane</keyword>
<dbReference type="Proteomes" id="UP000267821">
    <property type="component" value="Unassembled WGS sequence"/>
</dbReference>
<sequence>MPDDQRAGYCVQICGAPLEGVLSSLVVITSLPPRTSSSTPSKSTENPQTPVAPIAPVAPTVPTAPIPPAAPTAPTAPAPPSAPTGPSTGTADTSSKDDVNQNIANGNGNGDKNSNSGGDDNTALKIGVGAAVGVIMSAVVGFCFWFFLCKRNKRRLEEDGIAFGCVGDQADVHPALRSEKYIYSAPHHGSKHSLGSKHSHMHNRTTPPSPHSIPPAYSAPAGGVIPSSTNTSSTSLDTNPPILPLGAPSRVLDLNGGTRPFVSGNLTNRSVSPPPQAAGPSSAVVPPSITFFLHPLKNDTELEEEEKRWLDEEQKRIREKKEAVEELSKLRAEEDRIREKIRERMRNGH</sequence>
<feature type="transmembrane region" description="Helical" evidence="3">
    <location>
        <begin position="126"/>
        <end position="148"/>
    </location>
</feature>
<keyword evidence="1" id="KW-0175">Coiled coil</keyword>
<feature type="coiled-coil region" evidence="1">
    <location>
        <begin position="310"/>
        <end position="347"/>
    </location>
</feature>
<accession>A0A3N4LHG7</accession>
<dbReference type="CDD" id="cd22249">
    <property type="entry name" value="UDM1_RNF168_RNF169-like"/>
    <property type="match status" value="1"/>
</dbReference>
<dbReference type="AlphaFoldDB" id="A0A3N4LHG7"/>